<dbReference type="Gene3D" id="3.40.50.2300">
    <property type="match status" value="1"/>
</dbReference>
<evidence type="ECO:0000313" key="3">
    <source>
        <dbReference type="EMBL" id="GLQ31827.1"/>
    </source>
</evidence>
<organism evidence="3 4">
    <name type="scientific">Litoribrevibacter albus</name>
    <dbReference type="NCBI Taxonomy" id="1473156"/>
    <lineage>
        <taxon>Bacteria</taxon>
        <taxon>Pseudomonadati</taxon>
        <taxon>Pseudomonadota</taxon>
        <taxon>Gammaproteobacteria</taxon>
        <taxon>Oceanospirillales</taxon>
        <taxon>Oceanospirillaceae</taxon>
        <taxon>Litoribrevibacter</taxon>
    </lineage>
</organism>
<gene>
    <name evidence="3" type="ORF">GCM10007876_23060</name>
</gene>
<comment type="caution">
    <text evidence="3">The sequence shown here is derived from an EMBL/GenBank/DDBJ whole genome shotgun (WGS) entry which is preliminary data.</text>
</comment>
<evidence type="ECO:0000259" key="2">
    <source>
        <dbReference type="SMART" id="SM00226"/>
    </source>
</evidence>
<protein>
    <submittedName>
        <fullName evidence="3">Heat-shock protein HtpX</fullName>
    </submittedName>
</protein>
<dbReference type="EMBL" id="BSNM01000014">
    <property type="protein sequence ID" value="GLQ31827.1"/>
    <property type="molecule type" value="Genomic_DNA"/>
</dbReference>
<evidence type="ECO:0000313" key="4">
    <source>
        <dbReference type="Proteomes" id="UP001161389"/>
    </source>
</evidence>
<dbReference type="SUPFAM" id="SSF52788">
    <property type="entry name" value="Phosphotyrosine protein phosphatases I"/>
    <property type="match status" value="1"/>
</dbReference>
<dbReference type="Proteomes" id="UP001161389">
    <property type="component" value="Unassembled WGS sequence"/>
</dbReference>
<keyword evidence="1" id="KW-0059">Arsenical resistance</keyword>
<proteinExistence type="predicted"/>
<keyword evidence="4" id="KW-1185">Reference proteome</keyword>
<dbReference type="RefSeq" id="WP_284381565.1">
    <property type="nucleotide sequence ID" value="NZ_BSNM01000014.1"/>
</dbReference>
<accession>A0AA37W6A1</accession>
<dbReference type="InterPro" id="IPR023485">
    <property type="entry name" value="Ptyr_pPase"/>
</dbReference>
<dbReference type="SMART" id="SM00226">
    <property type="entry name" value="LMWPc"/>
    <property type="match status" value="1"/>
</dbReference>
<reference evidence="3" key="1">
    <citation type="journal article" date="2014" name="Int. J. Syst. Evol. Microbiol.">
        <title>Complete genome sequence of Corynebacterium casei LMG S-19264T (=DSM 44701T), isolated from a smear-ripened cheese.</title>
        <authorList>
            <consortium name="US DOE Joint Genome Institute (JGI-PGF)"/>
            <person name="Walter F."/>
            <person name="Albersmeier A."/>
            <person name="Kalinowski J."/>
            <person name="Ruckert C."/>
        </authorList>
    </citation>
    <scope>NUCLEOTIDE SEQUENCE</scope>
    <source>
        <strain evidence="3">NBRC 110071</strain>
    </source>
</reference>
<sequence length="142" mass="15752">MKVLDNVLKQPSKKVLFLCVENSCRSQIAEAFAKSLLSDLCDSYSSGSKPSGVVNPKAIESMQRAGYDLNTHSSKEVSSLPTKSFDLAITMGCGDYCPDIEASEYLDWEIPDPKHLGEADFDKIRDQIKFKVENLKSRLSVI</sequence>
<name>A0AA37W6A1_9GAMM</name>
<dbReference type="Pfam" id="PF01451">
    <property type="entry name" value="LMWPc"/>
    <property type="match status" value="1"/>
</dbReference>
<dbReference type="GO" id="GO:0046685">
    <property type="term" value="P:response to arsenic-containing substance"/>
    <property type="evidence" value="ECO:0007669"/>
    <property type="project" value="UniProtKB-KW"/>
</dbReference>
<reference evidence="3" key="2">
    <citation type="submission" date="2023-01" db="EMBL/GenBank/DDBJ databases">
        <title>Draft genome sequence of Litoribrevibacter albus strain NBRC 110071.</title>
        <authorList>
            <person name="Sun Q."/>
            <person name="Mori K."/>
        </authorList>
    </citation>
    <scope>NUCLEOTIDE SEQUENCE</scope>
    <source>
        <strain evidence="3">NBRC 110071</strain>
    </source>
</reference>
<dbReference type="CDD" id="cd16345">
    <property type="entry name" value="LMWP_ArsC"/>
    <property type="match status" value="1"/>
</dbReference>
<feature type="domain" description="Phosphotyrosine protein phosphatase I" evidence="2">
    <location>
        <begin position="13"/>
        <end position="138"/>
    </location>
</feature>
<dbReference type="AlphaFoldDB" id="A0AA37W6A1"/>
<dbReference type="InterPro" id="IPR036196">
    <property type="entry name" value="Ptyr_pPase_sf"/>
</dbReference>
<evidence type="ECO:0000256" key="1">
    <source>
        <dbReference type="ARBA" id="ARBA00022849"/>
    </source>
</evidence>
<dbReference type="PANTHER" id="PTHR43428">
    <property type="entry name" value="ARSENATE REDUCTASE"/>
    <property type="match status" value="1"/>
</dbReference>
<dbReference type="PANTHER" id="PTHR43428:SF1">
    <property type="entry name" value="ARSENATE REDUCTASE"/>
    <property type="match status" value="1"/>
</dbReference>